<dbReference type="GeneID" id="128313409"/>
<dbReference type="Proteomes" id="UP001652583">
    <property type="component" value="Chromosome E1"/>
</dbReference>
<proteinExistence type="predicted"/>
<evidence type="ECO:0000313" key="1">
    <source>
        <dbReference type="Proteomes" id="UP001652583"/>
    </source>
</evidence>
<keyword evidence="1" id="KW-1185">Reference proteome</keyword>
<sequence>MLLRSCQPSPGPLLTQCLITCPVPGPPPGRGPTGGCCFSSGLFLPSGHSSPLSSGCSQWPYCLSVSWTPALPKTVATALPVPAPRKSCDRGVPHPGHFVIRSLVSGKHAGVSGTAAGLVLPWLPLSLGPHATALFSLDLGLLLWQGTRLDVIEGPLIRAWVRCLWANTPRASRVQEGTQEAWLGRSSWAWGPNPGDGLARQAFLQRLLLSLGAIAGGGGGLGLEARLLGHVGLEPVGFQEGKLKIPPSRHGWNPERPGIPFQSCCRRGQGVVTRRALQQLCWAWRCWGLEPRTGHLLAESLSRWARSGQGQRVTGSPVAPSVPLPSCPLHSLASYFQAGSAEVPAVACLEPGCRHAHVWGT</sequence>
<reference evidence="2" key="1">
    <citation type="submission" date="2025-08" db="UniProtKB">
        <authorList>
            <consortium name="RefSeq"/>
        </authorList>
    </citation>
    <scope>IDENTIFICATION</scope>
    <source>
        <tissue evidence="2">Blood</tissue>
    </source>
</reference>
<accession>A0ABM3P817</accession>
<organism evidence="1 2">
    <name type="scientific">Acinonyx jubatus</name>
    <name type="common">Cheetah</name>
    <dbReference type="NCBI Taxonomy" id="32536"/>
    <lineage>
        <taxon>Eukaryota</taxon>
        <taxon>Metazoa</taxon>
        <taxon>Chordata</taxon>
        <taxon>Craniata</taxon>
        <taxon>Vertebrata</taxon>
        <taxon>Euteleostomi</taxon>
        <taxon>Mammalia</taxon>
        <taxon>Eutheria</taxon>
        <taxon>Laurasiatheria</taxon>
        <taxon>Carnivora</taxon>
        <taxon>Feliformia</taxon>
        <taxon>Felidae</taxon>
        <taxon>Felinae</taxon>
        <taxon>Acinonyx</taxon>
    </lineage>
</organism>
<evidence type="ECO:0000313" key="2">
    <source>
        <dbReference type="RefSeq" id="XP_053067828.1"/>
    </source>
</evidence>
<protein>
    <submittedName>
        <fullName evidence="2">Uncharacterized protein LOC128313409</fullName>
    </submittedName>
</protein>
<dbReference type="RefSeq" id="XP_053067828.1">
    <property type="nucleotide sequence ID" value="XM_053211853.1"/>
</dbReference>
<name>A0ABM3P817_ACIJB</name>
<gene>
    <name evidence="2" type="primary">LOC128313409</name>
</gene>